<organism evidence="2 3">
    <name type="scientific">Phytophthora citrophthora</name>
    <dbReference type="NCBI Taxonomy" id="4793"/>
    <lineage>
        <taxon>Eukaryota</taxon>
        <taxon>Sar</taxon>
        <taxon>Stramenopiles</taxon>
        <taxon>Oomycota</taxon>
        <taxon>Peronosporomycetes</taxon>
        <taxon>Peronosporales</taxon>
        <taxon>Peronosporaceae</taxon>
        <taxon>Phytophthora</taxon>
    </lineage>
</organism>
<keyword evidence="3" id="KW-1185">Reference proteome</keyword>
<comment type="caution">
    <text evidence="2">The sequence shown here is derived from an EMBL/GenBank/DDBJ whole genome shotgun (WGS) entry which is preliminary data.</text>
</comment>
<dbReference type="EMBL" id="JASMQC010000014">
    <property type="protein sequence ID" value="KAK1940568.1"/>
    <property type="molecule type" value="Genomic_DNA"/>
</dbReference>
<reference evidence="2" key="1">
    <citation type="submission" date="2023-08" db="EMBL/GenBank/DDBJ databases">
        <title>Reference Genome Resource for the Citrus Pathogen Phytophthora citrophthora.</title>
        <authorList>
            <person name="Moller H."/>
            <person name="Coetzee B."/>
            <person name="Rose L.J."/>
            <person name="Van Niekerk J.M."/>
        </authorList>
    </citation>
    <scope>NUCLEOTIDE SEQUENCE</scope>
    <source>
        <strain evidence="2">STE-U-9442</strain>
    </source>
</reference>
<evidence type="ECO:0000256" key="1">
    <source>
        <dbReference type="SAM" id="MobiDB-lite"/>
    </source>
</evidence>
<dbReference type="PANTHER" id="PTHR45023">
    <property type="match status" value="1"/>
</dbReference>
<sequence>MAEFYVMLSEFWLDPVKHLDTLRPSDRKKILHELKVMYQKRTGQCFYHMKVWKLLTQHSKWSRVFRPLIFRQQTGNESANYEEKKAAISEQLKSVSSTKRVAGVKRRQTVLEGEDSAIYPKKVKGITIGDATVAPRIYLDLSKPSPEKKQATDTTQTQKWIRSIEGKENSSSPVPAATQKPEKKKMLDLKGSLNDDGDVTQRVSEVHLALAWANICCSCVDMSPRLEESHDWFWFLVSSIYFDLAAAPDCSSDIEQILREVWREMRTQMATFQGLYVEELTKMRTVSRADRESIVSRALDRYWTRNGHWFKHRAAWEVLECHRD</sequence>
<protein>
    <recommendedName>
        <fullName evidence="4">No apical meristem-associated C-terminal domain-containing protein</fullName>
    </recommendedName>
</protein>
<evidence type="ECO:0000313" key="3">
    <source>
        <dbReference type="Proteomes" id="UP001259832"/>
    </source>
</evidence>
<dbReference type="AlphaFoldDB" id="A0AAD9LL06"/>
<accession>A0AAD9LL06</accession>
<dbReference type="Proteomes" id="UP001259832">
    <property type="component" value="Unassembled WGS sequence"/>
</dbReference>
<evidence type="ECO:0000313" key="2">
    <source>
        <dbReference type="EMBL" id="KAK1940568.1"/>
    </source>
</evidence>
<name>A0AAD9LL06_9STRA</name>
<feature type="region of interest" description="Disordered" evidence="1">
    <location>
        <begin position="144"/>
        <end position="191"/>
    </location>
</feature>
<evidence type="ECO:0008006" key="4">
    <source>
        <dbReference type="Google" id="ProtNLM"/>
    </source>
</evidence>
<proteinExistence type="predicted"/>
<dbReference type="PANTHER" id="PTHR45023:SF4">
    <property type="entry name" value="GLYCINE-RICH PROTEIN-RELATED"/>
    <property type="match status" value="1"/>
</dbReference>
<gene>
    <name evidence="2" type="ORF">P3T76_008019</name>
</gene>